<protein>
    <recommendedName>
        <fullName evidence="15 16">Type III pantothenate kinase</fullName>
        <ecNumber evidence="6 16">2.7.1.33</ecNumber>
    </recommendedName>
    <alternativeName>
        <fullName evidence="16">PanK-III</fullName>
    </alternativeName>
    <alternativeName>
        <fullName evidence="16">Pantothenic acid kinase</fullName>
    </alternativeName>
</protein>
<keyword evidence="13 16" id="KW-0173">Coenzyme A biosynthesis</keyword>
<keyword evidence="10 16" id="KW-0418">Kinase</keyword>
<comment type="cofactor">
    <cofactor evidence="2">
        <name>K(+)</name>
        <dbReference type="ChEBI" id="CHEBI:29103"/>
    </cofactor>
</comment>
<dbReference type="HAMAP" id="MF_01274">
    <property type="entry name" value="Pantothen_kinase_3"/>
    <property type="match status" value="1"/>
</dbReference>
<reference evidence="17 18" key="1">
    <citation type="submission" date="2019-11" db="EMBL/GenBank/DDBJ databases">
        <title>Acidiferrimicrobium australis gen. nov., sp. nov., an acidophilic and obligately heterotrophic, member of the Actinobacteria that catalyses dissimilatory oxido- reduction of iron isolated from metal-rich acidic water in Chile.</title>
        <authorList>
            <person name="Gonzalez D."/>
            <person name="Huber K."/>
            <person name="Hedrich S."/>
            <person name="Rojas-Villalobos C."/>
            <person name="Quatrini R."/>
            <person name="Dinamarca M.A."/>
            <person name="Schwarz A."/>
            <person name="Canales C."/>
            <person name="Nancucheo I."/>
        </authorList>
    </citation>
    <scope>NUCLEOTIDE SEQUENCE [LARGE SCALE GENOMIC DNA]</scope>
    <source>
        <strain evidence="17 18">USS-CCA1</strain>
    </source>
</reference>
<feature type="binding site" evidence="16">
    <location>
        <position position="193"/>
    </location>
    <ligand>
        <name>substrate</name>
    </ligand>
</feature>
<keyword evidence="7 16" id="KW-0963">Cytoplasm</keyword>
<evidence type="ECO:0000313" key="18">
    <source>
        <dbReference type="Proteomes" id="UP000437736"/>
    </source>
</evidence>
<dbReference type="PANTHER" id="PTHR34265:SF1">
    <property type="entry name" value="TYPE III PANTOTHENATE KINASE"/>
    <property type="match status" value="1"/>
</dbReference>
<dbReference type="NCBIfam" id="TIGR00671">
    <property type="entry name" value="baf"/>
    <property type="match status" value="1"/>
</dbReference>
<keyword evidence="16" id="KW-0479">Metal-binding</keyword>
<dbReference type="SUPFAM" id="SSF53067">
    <property type="entry name" value="Actin-like ATPase domain"/>
    <property type="match status" value="2"/>
</dbReference>
<feature type="active site" description="Proton acceptor" evidence="16">
    <location>
        <position position="118"/>
    </location>
</feature>
<keyword evidence="12 16" id="KW-0630">Potassium</keyword>
<comment type="subcellular location">
    <subcellularLocation>
        <location evidence="3 16">Cytoplasm</location>
    </subcellularLocation>
</comment>
<dbReference type="GO" id="GO:0016301">
    <property type="term" value="F:kinase activity"/>
    <property type="evidence" value="ECO:0007669"/>
    <property type="project" value="UniProtKB-KW"/>
</dbReference>
<evidence type="ECO:0000256" key="9">
    <source>
        <dbReference type="ARBA" id="ARBA00022741"/>
    </source>
</evidence>
<sequence>MLLTIDVGNTQTVLGLFEPGPGPAGSGTRLLHTWRVATVAHRTADELALLLSELFGLQGLDVREAVTGVAVASVVPRLRSALREMADRWYRVPTVIVEPGIKTGMPILYDNPREVGADRIADAVAAFDRYGGPTIVVDFGTATTFEVVSAKGEYLGGVILPGVEISLEALFSRAALLPRVELVEPTSVLAKNTVESVQSGALYGFAAQVDGLCRRLKDEVGPATVVATGGLAGLIGPVTEAVDHHEPWLTLDGLRLIYGRNRPE</sequence>
<comment type="similarity">
    <text evidence="14 16">Belongs to the type III pantothenate kinase family.</text>
</comment>
<dbReference type="InterPro" id="IPR004619">
    <property type="entry name" value="Type_III_PanK"/>
</dbReference>
<accession>A0ABW9QNW3</accession>
<evidence type="ECO:0000256" key="1">
    <source>
        <dbReference type="ARBA" id="ARBA00001206"/>
    </source>
</evidence>
<evidence type="ECO:0000256" key="14">
    <source>
        <dbReference type="ARBA" id="ARBA00038036"/>
    </source>
</evidence>
<comment type="function">
    <text evidence="16">Catalyzes the phosphorylation of pantothenate (Pan), the first step in CoA biosynthesis.</text>
</comment>
<dbReference type="EMBL" id="WJHE01000033">
    <property type="protein sequence ID" value="MST31297.1"/>
    <property type="molecule type" value="Genomic_DNA"/>
</dbReference>
<keyword evidence="8 16" id="KW-0808">Transferase</keyword>
<evidence type="ECO:0000256" key="10">
    <source>
        <dbReference type="ARBA" id="ARBA00022777"/>
    </source>
</evidence>
<dbReference type="NCBIfam" id="NF009855">
    <property type="entry name" value="PRK13321.1"/>
    <property type="match status" value="1"/>
</dbReference>
<evidence type="ECO:0000256" key="5">
    <source>
        <dbReference type="ARBA" id="ARBA00011738"/>
    </source>
</evidence>
<evidence type="ECO:0000256" key="3">
    <source>
        <dbReference type="ARBA" id="ARBA00004496"/>
    </source>
</evidence>
<keyword evidence="18" id="KW-1185">Reference proteome</keyword>
<dbReference type="Gene3D" id="3.30.420.40">
    <property type="match status" value="2"/>
</dbReference>
<comment type="subunit">
    <text evidence="5 16">Homodimer.</text>
</comment>
<dbReference type="PANTHER" id="PTHR34265">
    <property type="entry name" value="TYPE III PANTOTHENATE KINASE"/>
    <property type="match status" value="1"/>
</dbReference>
<evidence type="ECO:0000256" key="15">
    <source>
        <dbReference type="ARBA" id="ARBA00040883"/>
    </source>
</evidence>
<evidence type="ECO:0000256" key="2">
    <source>
        <dbReference type="ARBA" id="ARBA00001958"/>
    </source>
</evidence>
<evidence type="ECO:0000256" key="11">
    <source>
        <dbReference type="ARBA" id="ARBA00022840"/>
    </source>
</evidence>
<comment type="pathway">
    <text evidence="4 16">Cofactor biosynthesis; coenzyme A biosynthesis; CoA from (R)-pantothenate: step 1/5.</text>
</comment>
<evidence type="ECO:0000256" key="12">
    <source>
        <dbReference type="ARBA" id="ARBA00022958"/>
    </source>
</evidence>
<feature type="binding site" evidence="16">
    <location>
        <begin position="6"/>
        <end position="13"/>
    </location>
    <ligand>
        <name>ATP</name>
        <dbReference type="ChEBI" id="CHEBI:30616"/>
    </ligand>
</feature>
<dbReference type="CDD" id="cd24015">
    <property type="entry name" value="ASKHA_NBD_PanK-III"/>
    <property type="match status" value="1"/>
</dbReference>
<evidence type="ECO:0000256" key="8">
    <source>
        <dbReference type="ARBA" id="ARBA00022679"/>
    </source>
</evidence>
<feature type="binding site" evidence="16">
    <location>
        <position position="141"/>
    </location>
    <ligand>
        <name>ATP</name>
        <dbReference type="ChEBI" id="CHEBI:30616"/>
    </ligand>
</feature>
<keyword evidence="9 16" id="KW-0547">Nucleotide-binding</keyword>
<feature type="binding site" evidence="16">
    <location>
        <position position="138"/>
    </location>
    <ligand>
        <name>K(+)</name>
        <dbReference type="ChEBI" id="CHEBI:29103"/>
    </ligand>
</feature>
<evidence type="ECO:0000313" key="17">
    <source>
        <dbReference type="EMBL" id="MST31297.1"/>
    </source>
</evidence>
<evidence type="ECO:0000256" key="6">
    <source>
        <dbReference type="ARBA" id="ARBA00012102"/>
    </source>
</evidence>
<proteinExistence type="inferred from homology"/>
<comment type="cofactor">
    <cofactor evidence="16">
        <name>NH4(+)</name>
        <dbReference type="ChEBI" id="CHEBI:28938"/>
    </cofactor>
    <cofactor evidence="16">
        <name>K(+)</name>
        <dbReference type="ChEBI" id="CHEBI:29103"/>
    </cofactor>
    <text evidence="16">A monovalent cation. Ammonium or potassium.</text>
</comment>
<keyword evidence="11 16" id="KW-0067">ATP-binding</keyword>
<name>A0ABW9QNW3_9ACTN</name>
<dbReference type="Proteomes" id="UP000437736">
    <property type="component" value="Unassembled WGS sequence"/>
</dbReference>
<organism evidence="17 18">
    <name type="scientific">Acidiferrimicrobium australe</name>
    <dbReference type="NCBI Taxonomy" id="2664430"/>
    <lineage>
        <taxon>Bacteria</taxon>
        <taxon>Bacillati</taxon>
        <taxon>Actinomycetota</taxon>
        <taxon>Acidimicrobiia</taxon>
        <taxon>Acidimicrobiales</taxon>
        <taxon>Acidimicrobiaceae</taxon>
        <taxon>Acidiferrimicrobium</taxon>
    </lineage>
</organism>
<comment type="caution">
    <text evidence="17">The sequence shown here is derived from an EMBL/GenBank/DDBJ whole genome shotgun (WGS) entry which is preliminary data.</text>
</comment>
<evidence type="ECO:0000256" key="16">
    <source>
        <dbReference type="HAMAP-Rule" id="MF_01274"/>
    </source>
</evidence>
<evidence type="ECO:0000256" key="13">
    <source>
        <dbReference type="ARBA" id="ARBA00022993"/>
    </source>
</evidence>
<evidence type="ECO:0000256" key="4">
    <source>
        <dbReference type="ARBA" id="ARBA00005225"/>
    </source>
</evidence>
<gene>
    <name evidence="16" type="primary">coaX</name>
    <name evidence="17" type="ORF">GHK86_00935</name>
</gene>
<comment type="catalytic activity">
    <reaction evidence="1 16">
        <text>(R)-pantothenate + ATP = (R)-4'-phosphopantothenate + ADP + H(+)</text>
        <dbReference type="Rhea" id="RHEA:16373"/>
        <dbReference type="ChEBI" id="CHEBI:10986"/>
        <dbReference type="ChEBI" id="CHEBI:15378"/>
        <dbReference type="ChEBI" id="CHEBI:29032"/>
        <dbReference type="ChEBI" id="CHEBI:30616"/>
        <dbReference type="ChEBI" id="CHEBI:456216"/>
        <dbReference type="EC" id="2.7.1.33"/>
    </reaction>
</comment>
<dbReference type="Pfam" id="PF03309">
    <property type="entry name" value="Pan_kinase"/>
    <property type="match status" value="1"/>
</dbReference>
<evidence type="ECO:0000256" key="7">
    <source>
        <dbReference type="ARBA" id="ARBA00022490"/>
    </source>
</evidence>
<dbReference type="EC" id="2.7.1.33" evidence="6 16"/>
<feature type="binding site" evidence="16">
    <location>
        <position position="109"/>
    </location>
    <ligand>
        <name>substrate</name>
    </ligand>
</feature>
<dbReference type="InterPro" id="IPR043129">
    <property type="entry name" value="ATPase_NBD"/>
</dbReference>
<feature type="binding site" evidence="16">
    <location>
        <begin position="116"/>
        <end position="119"/>
    </location>
    <ligand>
        <name>substrate</name>
    </ligand>
</feature>